<evidence type="ECO:0000256" key="9">
    <source>
        <dbReference type="ARBA" id="ARBA00048336"/>
    </source>
</evidence>
<feature type="domain" description="EF-hand" evidence="11">
    <location>
        <begin position="596"/>
        <end position="631"/>
    </location>
</feature>
<evidence type="ECO:0000256" key="7">
    <source>
        <dbReference type="ARBA" id="ARBA00023211"/>
    </source>
</evidence>
<dbReference type="InterPro" id="IPR000048">
    <property type="entry name" value="IQ_motif_EF-hand-BS"/>
</dbReference>
<comment type="catalytic activity">
    <reaction evidence="9 10">
        <text>O-phospho-L-threonyl-[protein] + H2O = L-threonyl-[protein] + phosphate</text>
        <dbReference type="Rhea" id="RHEA:47004"/>
        <dbReference type="Rhea" id="RHEA-COMP:11060"/>
        <dbReference type="Rhea" id="RHEA-COMP:11605"/>
        <dbReference type="ChEBI" id="CHEBI:15377"/>
        <dbReference type="ChEBI" id="CHEBI:30013"/>
        <dbReference type="ChEBI" id="CHEBI:43474"/>
        <dbReference type="ChEBI" id="CHEBI:61977"/>
        <dbReference type="EC" id="3.1.3.16"/>
    </reaction>
</comment>
<evidence type="ECO:0000256" key="1">
    <source>
        <dbReference type="ARBA" id="ARBA00001936"/>
    </source>
</evidence>
<dbReference type="Pfam" id="PF08321">
    <property type="entry name" value="PPP5"/>
    <property type="match status" value="1"/>
</dbReference>
<gene>
    <name evidence="12" type="ORF">LOTGIDRAFT_104853</name>
</gene>
<keyword evidence="5 10" id="KW-0378">Hydrolase</keyword>
<dbReference type="GO" id="GO:0005506">
    <property type="term" value="F:iron ion binding"/>
    <property type="evidence" value="ECO:0007669"/>
    <property type="project" value="InterPro"/>
</dbReference>
<keyword evidence="4" id="KW-0677">Repeat</keyword>
<evidence type="ECO:0000313" key="12">
    <source>
        <dbReference type="EMBL" id="ESO93766.1"/>
    </source>
</evidence>
<dbReference type="SUPFAM" id="SSF56300">
    <property type="entry name" value="Metallo-dependent phosphatases"/>
    <property type="match status" value="1"/>
</dbReference>
<dbReference type="CDD" id="cd23767">
    <property type="entry name" value="IQCD"/>
    <property type="match status" value="1"/>
</dbReference>
<dbReference type="OrthoDB" id="442428at2759"/>
<evidence type="ECO:0000256" key="10">
    <source>
        <dbReference type="RuleBase" id="RU004273"/>
    </source>
</evidence>
<evidence type="ECO:0000256" key="3">
    <source>
        <dbReference type="ARBA" id="ARBA00022723"/>
    </source>
</evidence>
<dbReference type="CTD" id="20229905"/>
<evidence type="ECO:0000256" key="5">
    <source>
        <dbReference type="ARBA" id="ARBA00022801"/>
    </source>
</evidence>
<keyword evidence="7" id="KW-0464">Manganese</keyword>
<dbReference type="PIRSF" id="PIRSF000912">
    <property type="entry name" value="PPEF"/>
    <property type="match status" value="1"/>
</dbReference>
<dbReference type="InterPro" id="IPR013235">
    <property type="entry name" value="PPP_dom"/>
</dbReference>
<keyword evidence="3" id="KW-0479">Metal-binding</keyword>
<dbReference type="GeneID" id="20229905"/>
<dbReference type="HOGENOM" id="CLU_012603_1_0_1"/>
<dbReference type="SMART" id="SM00054">
    <property type="entry name" value="EFh"/>
    <property type="match status" value="3"/>
</dbReference>
<comment type="cofactor">
    <cofactor evidence="1">
        <name>Mn(2+)</name>
        <dbReference type="ChEBI" id="CHEBI:29035"/>
    </cofactor>
</comment>
<dbReference type="InterPro" id="IPR029052">
    <property type="entry name" value="Metallo-depent_PP-like"/>
</dbReference>
<dbReference type="CDD" id="cd00051">
    <property type="entry name" value="EFh"/>
    <property type="match status" value="1"/>
</dbReference>
<dbReference type="InterPro" id="IPR012008">
    <property type="entry name" value="Ser/Thr-Pase_EF-hand_contain"/>
</dbReference>
<dbReference type="GO" id="GO:0030145">
    <property type="term" value="F:manganese ion binding"/>
    <property type="evidence" value="ECO:0007669"/>
    <property type="project" value="InterPro"/>
</dbReference>
<dbReference type="InterPro" id="IPR011992">
    <property type="entry name" value="EF-hand-dom_pair"/>
</dbReference>
<dbReference type="SUPFAM" id="SSF47473">
    <property type="entry name" value="EF-hand"/>
    <property type="match status" value="1"/>
</dbReference>
<proteinExistence type="inferred from homology"/>
<dbReference type="KEGG" id="lgi:LOTGIDRAFT_104853"/>
<dbReference type="InterPro" id="IPR004843">
    <property type="entry name" value="Calcineurin-like_PHP"/>
</dbReference>
<dbReference type="InterPro" id="IPR051134">
    <property type="entry name" value="PPP_phosphatase"/>
</dbReference>
<dbReference type="PROSITE" id="PS50096">
    <property type="entry name" value="IQ"/>
    <property type="match status" value="1"/>
</dbReference>
<dbReference type="PROSITE" id="PS00125">
    <property type="entry name" value="SER_THR_PHOSPHATASE"/>
    <property type="match status" value="1"/>
</dbReference>
<feature type="domain" description="EF-hand" evidence="11">
    <location>
        <begin position="516"/>
        <end position="551"/>
    </location>
</feature>
<dbReference type="SMART" id="SM00156">
    <property type="entry name" value="PP2Ac"/>
    <property type="match status" value="1"/>
</dbReference>
<evidence type="ECO:0000313" key="13">
    <source>
        <dbReference type="Proteomes" id="UP000030746"/>
    </source>
</evidence>
<dbReference type="OMA" id="WCEALES"/>
<dbReference type="InterPro" id="IPR018247">
    <property type="entry name" value="EF_Hand_1_Ca_BS"/>
</dbReference>
<comment type="catalytic activity">
    <reaction evidence="8">
        <text>O-phospho-L-seryl-[protein] + H2O = L-seryl-[protein] + phosphate</text>
        <dbReference type="Rhea" id="RHEA:20629"/>
        <dbReference type="Rhea" id="RHEA-COMP:9863"/>
        <dbReference type="Rhea" id="RHEA-COMP:11604"/>
        <dbReference type="ChEBI" id="CHEBI:15377"/>
        <dbReference type="ChEBI" id="CHEBI:29999"/>
        <dbReference type="ChEBI" id="CHEBI:43474"/>
        <dbReference type="ChEBI" id="CHEBI:83421"/>
        <dbReference type="EC" id="3.1.3.16"/>
    </reaction>
</comment>
<dbReference type="Proteomes" id="UP000030746">
    <property type="component" value="Unassembled WGS sequence"/>
</dbReference>
<dbReference type="GO" id="GO:0005509">
    <property type="term" value="F:calcium ion binding"/>
    <property type="evidence" value="ECO:0007669"/>
    <property type="project" value="InterPro"/>
</dbReference>
<feature type="non-terminal residue" evidence="12">
    <location>
        <position position="1"/>
    </location>
</feature>
<dbReference type="InterPro" id="IPR006186">
    <property type="entry name" value="Ser/Thr-sp_prot-phosphatase"/>
</dbReference>
<sequence length="716" mass="82327">AAILIQKWYRMYVARLEARRRYTWTIFQSIEYSGEQDQLKLHNFFNSMINQLKLDTDGQPKIARAFASSQRPAVVASETSDISGCIEGIEVESSYTGPHLTFPITHAQVKTLIQAFKAKRRLHVRYLLELLNETQKLFKQMKNINYASTSISKQITVCGDLHGKLEDLYMIFHKNGLPSVDNPFVFNGDFVDRGASSIEVSIILFACFLASPNEVFLNRGNHEDHVMNMRYGFMKEIIRKYKDYSTQVTKSFTEVFSWLPLATVIDDKVLVVHGGISQHVSLKSLARLDRHRVSRNESMICATLKQQYHLFLLTLQTVVSHNDCYGWSPVLSFLQFISVLRPPSLSEVSSLENVSLELQRLEEWKQNIFNDETNFLTLKPTFYVQVLDLLWSDPKSLMGCNPNTFRGGGCYFGPDITENFLEEHNFKLLIRSHECKPEGFEYNHDGKVLTIFSASNYYDIGSNKGAYAKLMGPDLTVHMVQFLAYQTGSVRKLTFTQRISCLEASAMQDLREKILTLKSDLMEEFKKHDTEETGTITIADWCSAMESVMDVDVPWRMLRSKLVKLNSDKRVNYESTFEELQIYHRYSEAIMEMLYRYKDSLETIFRIFDKDNSGFISMSEFTDACTLLTRHTSVNLSPNQVNDIAKSLDLNKDGQIDFNEFLEAFRIVDQKNLNTVSPRNTESEDIYDCASVNSFDEPMGVKRKITSNSELSNLET</sequence>
<dbReference type="PRINTS" id="PR00114">
    <property type="entry name" value="STPHPHTASE"/>
</dbReference>
<dbReference type="Gene3D" id="1.10.238.10">
    <property type="entry name" value="EF-hand"/>
    <property type="match status" value="1"/>
</dbReference>
<dbReference type="PANTHER" id="PTHR45668:SF3">
    <property type="entry name" value="SERINE_THREONINE-PROTEIN PHOSPHATASE RDGC"/>
    <property type="match status" value="1"/>
</dbReference>
<dbReference type="PROSITE" id="PS50222">
    <property type="entry name" value="EF_HAND_2"/>
    <property type="match status" value="3"/>
</dbReference>
<evidence type="ECO:0000256" key="6">
    <source>
        <dbReference type="ARBA" id="ARBA00022837"/>
    </source>
</evidence>
<organism evidence="12 13">
    <name type="scientific">Lottia gigantea</name>
    <name type="common">Giant owl limpet</name>
    <dbReference type="NCBI Taxonomy" id="225164"/>
    <lineage>
        <taxon>Eukaryota</taxon>
        <taxon>Metazoa</taxon>
        <taxon>Spiralia</taxon>
        <taxon>Lophotrochozoa</taxon>
        <taxon>Mollusca</taxon>
        <taxon>Gastropoda</taxon>
        <taxon>Patellogastropoda</taxon>
        <taxon>Lottioidea</taxon>
        <taxon>Lottiidae</taxon>
        <taxon>Lottia</taxon>
    </lineage>
</organism>
<dbReference type="InterPro" id="IPR002048">
    <property type="entry name" value="EF_hand_dom"/>
</dbReference>
<feature type="domain" description="EF-hand" evidence="11">
    <location>
        <begin position="636"/>
        <end position="671"/>
    </location>
</feature>
<dbReference type="GO" id="GO:0004722">
    <property type="term" value="F:protein serine/threonine phosphatase activity"/>
    <property type="evidence" value="ECO:0007669"/>
    <property type="project" value="UniProtKB-EC"/>
</dbReference>
<evidence type="ECO:0000256" key="8">
    <source>
        <dbReference type="ARBA" id="ARBA00047761"/>
    </source>
</evidence>
<dbReference type="PROSITE" id="PS00018">
    <property type="entry name" value="EF_HAND_1"/>
    <property type="match status" value="2"/>
</dbReference>
<dbReference type="Gene3D" id="3.60.21.10">
    <property type="match status" value="1"/>
</dbReference>
<protein>
    <recommendedName>
        <fullName evidence="10">Serine/threonine-protein phosphatase</fullName>
        <ecNumber evidence="10">3.1.3.16</ecNumber>
    </recommendedName>
</protein>
<dbReference type="STRING" id="225164.V4AJL5"/>
<dbReference type="Pfam" id="PF00612">
    <property type="entry name" value="IQ"/>
    <property type="match status" value="1"/>
</dbReference>
<dbReference type="Pfam" id="PF13499">
    <property type="entry name" value="EF-hand_7"/>
    <property type="match status" value="1"/>
</dbReference>
<dbReference type="RefSeq" id="XP_009055393.1">
    <property type="nucleotide sequence ID" value="XM_009057145.1"/>
</dbReference>
<comment type="similarity">
    <text evidence="2 10">Belongs to the PPP phosphatase family.</text>
</comment>
<evidence type="ECO:0000256" key="2">
    <source>
        <dbReference type="ARBA" id="ARBA00008294"/>
    </source>
</evidence>
<dbReference type="Pfam" id="PF00149">
    <property type="entry name" value="Metallophos"/>
    <property type="match status" value="2"/>
</dbReference>
<evidence type="ECO:0000259" key="11">
    <source>
        <dbReference type="PROSITE" id="PS50222"/>
    </source>
</evidence>
<dbReference type="PANTHER" id="PTHR45668">
    <property type="entry name" value="SERINE/THREONINE-PROTEIN PHOSPHATASE 5-RELATED"/>
    <property type="match status" value="1"/>
</dbReference>
<dbReference type="EC" id="3.1.3.16" evidence="10"/>
<name>V4AJL5_LOTGI</name>
<dbReference type="AlphaFoldDB" id="V4AJL5"/>
<dbReference type="GO" id="GO:0050906">
    <property type="term" value="P:detection of stimulus involved in sensory perception"/>
    <property type="evidence" value="ECO:0007669"/>
    <property type="project" value="InterPro"/>
</dbReference>
<evidence type="ECO:0000256" key="4">
    <source>
        <dbReference type="ARBA" id="ARBA00022737"/>
    </source>
</evidence>
<keyword evidence="13" id="KW-1185">Reference proteome</keyword>
<dbReference type="EMBL" id="KB201890">
    <property type="protein sequence ID" value="ESO93766.1"/>
    <property type="molecule type" value="Genomic_DNA"/>
</dbReference>
<keyword evidence="6" id="KW-0106">Calcium</keyword>
<accession>V4AJL5</accession>
<reference evidence="12 13" key="1">
    <citation type="journal article" date="2013" name="Nature">
        <title>Insights into bilaterian evolution from three spiralian genomes.</title>
        <authorList>
            <person name="Simakov O."/>
            <person name="Marletaz F."/>
            <person name="Cho S.J."/>
            <person name="Edsinger-Gonzales E."/>
            <person name="Havlak P."/>
            <person name="Hellsten U."/>
            <person name="Kuo D.H."/>
            <person name="Larsson T."/>
            <person name="Lv J."/>
            <person name="Arendt D."/>
            <person name="Savage R."/>
            <person name="Osoegawa K."/>
            <person name="de Jong P."/>
            <person name="Grimwood J."/>
            <person name="Chapman J.A."/>
            <person name="Shapiro H."/>
            <person name="Aerts A."/>
            <person name="Otillar R.P."/>
            <person name="Terry A.Y."/>
            <person name="Boore J.L."/>
            <person name="Grigoriev I.V."/>
            <person name="Lindberg D.R."/>
            <person name="Seaver E.C."/>
            <person name="Weisblat D.A."/>
            <person name="Putnam N.H."/>
            <person name="Rokhsar D.S."/>
        </authorList>
    </citation>
    <scope>NUCLEOTIDE SEQUENCE [LARGE SCALE GENOMIC DNA]</scope>
</reference>